<dbReference type="Proteomes" id="UP000003374">
    <property type="component" value="Unassembled WGS sequence"/>
</dbReference>
<evidence type="ECO:0000259" key="7">
    <source>
        <dbReference type="Pfam" id="PF16177"/>
    </source>
</evidence>
<sequence length="655" mass="72602">MSADAPILRQSTARDLQHSNMAHYQHWLEARGHGPFQDYQALHQWSVRHLETFWESIWEHTGVIASQRHSQVLGKRGMPGAEWFPGAQLNFAENLLREALHGDPDKPAITAVSESRPRRQLNYGELYDAVGAWQGFLLQQGVRPGDRVAGIVANTPEALIAMLATTSIGAVWSSVSPEFGVNGILDRFGQIEPKLLVADNGYRYAGKSFTRVDQVRTLQRRMASVETVVLIDNLPDAPCPKESKHVRWENALAAGRGHRLTFAQLPFDHPLYILYSSGTTGVPKCLVHGAGGILLQHSKELLLQGDIGPRDRFFYYTTTGWMMWNWLVSGLLTGAELLLFDGSPSDPSLDVLWTLAERERITHFGTSAKFLGSCRNAELRPGQTHDLERLRVIFSTGSPLLPEDFDYVYQAIKADVLLGSISGGTDIVSCFVGVSPTLPVRRGEIQCKMLGMDVKAFDPAGHEIVGEPGELVCTQPAPSMPVKFWNDPSMVRYRSAYFAIYPGVWAQGDYITFYPHGGSTIHGRCDATLNPGGVRIGTAEIYRPVETISEIADSLAVGQPWQGDVRVVLMVVLNEGHALSDELRHRIRQRIREQASPRHVPAKIIQLDEIPYTRSGKKVELAVAKLLRGETIANRAALANPDSLDKIAAREELFK</sequence>
<dbReference type="Pfam" id="PF13193">
    <property type="entry name" value="AMP-binding_C"/>
    <property type="match status" value="1"/>
</dbReference>
<protein>
    <submittedName>
        <fullName evidence="8">Acetoacetyl-CoA synthase</fullName>
    </submittedName>
</protein>
<dbReference type="InterPro" id="IPR000873">
    <property type="entry name" value="AMP-dep_synth/lig_dom"/>
</dbReference>
<dbReference type="STRING" id="314278.NB231_07392"/>
<feature type="domain" description="AMP-binding enzyme C-terminal" evidence="6">
    <location>
        <begin position="549"/>
        <end position="617"/>
    </location>
</feature>
<dbReference type="PROSITE" id="PS00455">
    <property type="entry name" value="AMP_BINDING"/>
    <property type="match status" value="1"/>
</dbReference>
<keyword evidence="9" id="KW-1185">Reference proteome</keyword>
<proteinExistence type="inferred from homology"/>
<dbReference type="EMBL" id="AAOF01000019">
    <property type="protein sequence ID" value="EAR20604.1"/>
    <property type="molecule type" value="Genomic_DNA"/>
</dbReference>
<dbReference type="InterPro" id="IPR025110">
    <property type="entry name" value="AMP-bd_C"/>
</dbReference>
<dbReference type="Pfam" id="PF16177">
    <property type="entry name" value="ACAS_N"/>
    <property type="match status" value="1"/>
</dbReference>
<evidence type="ECO:0000256" key="2">
    <source>
        <dbReference type="ARBA" id="ARBA00022598"/>
    </source>
</evidence>
<dbReference type="PANTHER" id="PTHR42921">
    <property type="entry name" value="ACETOACETYL-COA SYNTHETASE"/>
    <property type="match status" value="1"/>
</dbReference>
<evidence type="ECO:0000313" key="8">
    <source>
        <dbReference type="EMBL" id="EAR20604.1"/>
    </source>
</evidence>
<dbReference type="RefSeq" id="WP_005001000.1">
    <property type="nucleotide sequence ID" value="NZ_CH672427.1"/>
</dbReference>
<dbReference type="SUPFAM" id="SSF56801">
    <property type="entry name" value="Acetyl-CoA synthetase-like"/>
    <property type="match status" value="1"/>
</dbReference>
<keyword evidence="4" id="KW-0067">ATP-binding</keyword>
<dbReference type="InterPro" id="IPR020845">
    <property type="entry name" value="AMP-binding_CS"/>
</dbReference>
<dbReference type="GO" id="GO:0005524">
    <property type="term" value="F:ATP binding"/>
    <property type="evidence" value="ECO:0007669"/>
    <property type="project" value="UniProtKB-KW"/>
</dbReference>
<accession>A4BUN8</accession>
<name>A4BUN8_9GAMM</name>
<evidence type="ECO:0000256" key="4">
    <source>
        <dbReference type="ARBA" id="ARBA00022840"/>
    </source>
</evidence>
<gene>
    <name evidence="8" type="ORF">NB231_07392</name>
</gene>
<dbReference type="HOGENOM" id="CLU_000022_3_3_6"/>
<dbReference type="NCBIfam" id="TIGR01217">
    <property type="entry name" value="ac_ac_CoA_syn"/>
    <property type="match status" value="1"/>
</dbReference>
<dbReference type="InterPro" id="IPR045851">
    <property type="entry name" value="AMP-bd_C_sf"/>
</dbReference>
<evidence type="ECO:0000313" key="9">
    <source>
        <dbReference type="Proteomes" id="UP000003374"/>
    </source>
</evidence>
<feature type="domain" description="Acetyl-coenzyme A synthetase N-terminal" evidence="7">
    <location>
        <begin position="39"/>
        <end position="94"/>
    </location>
</feature>
<dbReference type="GO" id="GO:0006629">
    <property type="term" value="P:lipid metabolic process"/>
    <property type="evidence" value="ECO:0007669"/>
    <property type="project" value="InterPro"/>
</dbReference>
<evidence type="ECO:0000259" key="6">
    <source>
        <dbReference type="Pfam" id="PF13193"/>
    </source>
</evidence>
<dbReference type="Pfam" id="PF00501">
    <property type="entry name" value="AMP-binding"/>
    <property type="match status" value="1"/>
</dbReference>
<dbReference type="Gene3D" id="3.30.300.30">
    <property type="match status" value="1"/>
</dbReference>
<dbReference type="InterPro" id="IPR042099">
    <property type="entry name" value="ANL_N_sf"/>
</dbReference>
<dbReference type="AlphaFoldDB" id="A4BUN8"/>
<dbReference type="Gene3D" id="3.40.50.12780">
    <property type="entry name" value="N-terminal domain of ligase-like"/>
    <property type="match status" value="1"/>
</dbReference>
<dbReference type="GO" id="GO:0030729">
    <property type="term" value="F:acetoacetate-CoA ligase activity"/>
    <property type="evidence" value="ECO:0007669"/>
    <property type="project" value="InterPro"/>
</dbReference>
<dbReference type="InterPro" id="IPR032387">
    <property type="entry name" value="ACAS_N"/>
</dbReference>
<dbReference type="PANTHER" id="PTHR42921:SF1">
    <property type="entry name" value="ACETOACETYL-COA SYNTHETASE"/>
    <property type="match status" value="1"/>
</dbReference>
<keyword evidence="3" id="KW-0547">Nucleotide-binding</keyword>
<dbReference type="NCBIfam" id="NF002937">
    <property type="entry name" value="PRK03584.1"/>
    <property type="match status" value="1"/>
</dbReference>
<feature type="domain" description="AMP-dependent synthetase/ligase" evidence="5">
    <location>
        <begin position="97"/>
        <end position="476"/>
    </location>
</feature>
<keyword evidence="2" id="KW-0436">Ligase</keyword>
<evidence type="ECO:0000256" key="3">
    <source>
        <dbReference type="ARBA" id="ARBA00022741"/>
    </source>
</evidence>
<dbReference type="InterPro" id="IPR005914">
    <property type="entry name" value="Acac_CoA_synth"/>
</dbReference>
<dbReference type="eggNOG" id="COG0365">
    <property type="taxonomic scope" value="Bacteria"/>
</dbReference>
<dbReference type="OrthoDB" id="9803968at2"/>
<organism evidence="8 9">
    <name type="scientific">Nitrococcus mobilis Nb-231</name>
    <dbReference type="NCBI Taxonomy" id="314278"/>
    <lineage>
        <taxon>Bacteria</taxon>
        <taxon>Pseudomonadati</taxon>
        <taxon>Pseudomonadota</taxon>
        <taxon>Gammaproteobacteria</taxon>
        <taxon>Chromatiales</taxon>
        <taxon>Ectothiorhodospiraceae</taxon>
        <taxon>Nitrococcus</taxon>
    </lineage>
</organism>
<reference evidence="8 9" key="1">
    <citation type="submission" date="2006-02" db="EMBL/GenBank/DDBJ databases">
        <authorList>
            <person name="Waterbury J."/>
            <person name="Ferriera S."/>
            <person name="Johnson J."/>
            <person name="Kravitz S."/>
            <person name="Halpern A."/>
            <person name="Remington K."/>
            <person name="Beeson K."/>
            <person name="Tran B."/>
            <person name="Rogers Y.-H."/>
            <person name="Friedman R."/>
            <person name="Venter J.C."/>
        </authorList>
    </citation>
    <scope>NUCLEOTIDE SEQUENCE [LARGE SCALE GENOMIC DNA]</scope>
    <source>
        <strain evidence="8 9">Nb-231</strain>
    </source>
</reference>
<evidence type="ECO:0000256" key="1">
    <source>
        <dbReference type="ARBA" id="ARBA00006432"/>
    </source>
</evidence>
<comment type="caution">
    <text evidence="8">The sequence shown here is derived from an EMBL/GenBank/DDBJ whole genome shotgun (WGS) entry which is preliminary data.</text>
</comment>
<evidence type="ECO:0000259" key="5">
    <source>
        <dbReference type="Pfam" id="PF00501"/>
    </source>
</evidence>
<comment type="similarity">
    <text evidence="1">Belongs to the ATP-dependent AMP-binding enzyme family.</text>
</comment>
<dbReference type="CDD" id="cd05943">
    <property type="entry name" value="AACS"/>
    <property type="match status" value="1"/>
</dbReference>